<reference evidence="2 3" key="1">
    <citation type="journal article" date="2018" name="Nat. Genet.">
        <title>The Rosa genome provides new insights in the design of modern roses.</title>
        <authorList>
            <person name="Bendahmane M."/>
        </authorList>
    </citation>
    <scope>NUCLEOTIDE SEQUENCE [LARGE SCALE GENOMIC DNA]</scope>
    <source>
        <strain evidence="3">cv. Old Blush</strain>
    </source>
</reference>
<feature type="compositionally biased region" description="Polar residues" evidence="1">
    <location>
        <begin position="36"/>
        <end position="47"/>
    </location>
</feature>
<feature type="region of interest" description="Disordered" evidence="1">
    <location>
        <begin position="24"/>
        <end position="47"/>
    </location>
</feature>
<keyword evidence="3" id="KW-1185">Reference proteome</keyword>
<name>A0A2P6Q8P1_ROSCH</name>
<organism evidence="2 3">
    <name type="scientific">Rosa chinensis</name>
    <name type="common">China rose</name>
    <dbReference type="NCBI Taxonomy" id="74649"/>
    <lineage>
        <taxon>Eukaryota</taxon>
        <taxon>Viridiplantae</taxon>
        <taxon>Streptophyta</taxon>
        <taxon>Embryophyta</taxon>
        <taxon>Tracheophyta</taxon>
        <taxon>Spermatophyta</taxon>
        <taxon>Magnoliopsida</taxon>
        <taxon>eudicotyledons</taxon>
        <taxon>Gunneridae</taxon>
        <taxon>Pentapetalae</taxon>
        <taxon>rosids</taxon>
        <taxon>fabids</taxon>
        <taxon>Rosales</taxon>
        <taxon>Rosaceae</taxon>
        <taxon>Rosoideae</taxon>
        <taxon>Rosoideae incertae sedis</taxon>
        <taxon>Rosa</taxon>
    </lineage>
</organism>
<dbReference type="EMBL" id="PDCK01000043">
    <property type="protein sequence ID" value="PRQ30551.1"/>
    <property type="molecule type" value="Genomic_DNA"/>
</dbReference>
<feature type="compositionally biased region" description="Basic and acidic residues" evidence="1">
    <location>
        <begin position="24"/>
        <end position="33"/>
    </location>
</feature>
<accession>A0A2P6Q8P1</accession>
<dbReference type="AlphaFoldDB" id="A0A2P6Q8P1"/>
<proteinExistence type="predicted"/>
<comment type="caution">
    <text evidence="2">The sequence shown here is derived from an EMBL/GenBank/DDBJ whole genome shotgun (WGS) entry which is preliminary data.</text>
</comment>
<evidence type="ECO:0000313" key="2">
    <source>
        <dbReference type="EMBL" id="PRQ30551.1"/>
    </source>
</evidence>
<dbReference type="Proteomes" id="UP000238479">
    <property type="component" value="Chromosome 5"/>
</dbReference>
<sequence length="47" mass="5153">MVCAATALFELGCFRPTSVILAEEEGRKEEEGNRNISTRSSTSAVQY</sequence>
<evidence type="ECO:0000256" key="1">
    <source>
        <dbReference type="SAM" id="MobiDB-lite"/>
    </source>
</evidence>
<dbReference type="Gramene" id="PRQ30551">
    <property type="protein sequence ID" value="PRQ30551"/>
    <property type="gene ID" value="RchiOBHm_Chr5g0025911"/>
</dbReference>
<gene>
    <name evidence="2" type="ORF">RchiOBHm_Chr5g0025911</name>
</gene>
<protein>
    <submittedName>
        <fullName evidence="2">Uncharacterized protein</fullName>
    </submittedName>
</protein>
<evidence type="ECO:0000313" key="3">
    <source>
        <dbReference type="Proteomes" id="UP000238479"/>
    </source>
</evidence>